<gene>
    <name evidence="2" type="ORF">ACFSL4_37380</name>
</gene>
<proteinExistence type="predicted"/>
<evidence type="ECO:0000313" key="3">
    <source>
        <dbReference type="Proteomes" id="UP001597261"/>
    </source>
</evidence>
<dbReference type="EMBL" id="JBHUDX010000162">
    <property type="protein sequence ID" value="MFD1663684.1"/>
    <property type="molecule type" value="Genomic_DNA"/>
</dbReference>
<feature type="compositionally biased region" description="Polar residues" evidence="1">
    <location>
        <begin position="158"/>
        <end position="167"/>
    </location>
</feature>
<sequence>VKAGQLILQTPRFHVLVAQSRRQLPQGQEHDLPRLDEVRNRADRFGIPLTSLRMVVTDRHVGYGGPGDDISHDAQLDGISDALGQAEGVIEADARIPSGETLQCLFGTGIASARGARTQVPLDALLGTTTRLLSDLSSDEAEKITQLLGAQGPPPEQPWSQPSFDDV</sequence>
<evidence type="ECO:0000313" key="2">
    <source>
        <dbReference type="EMBL" id="MFD1663684.1"/>
    </source>
</evidence>
<accession>A0ABW4J481</accession>
<protein>
    <submittedName>
        <fullName evidence="2">Uncharacterized protein</fullName>
    </submittedName>
</protein>
<dbReference type="RefSeq" id="WP_381092578.1">
    <property type="nucleotide sequence ID" value="NZ_JBHUDX010000162.1"/>
</dbReference>
<evidence type="ECO:0000256" key="1">
    <source>
        <dbReference type="SAM" id="MobiDB-lite"/>
    </source>
</evidence>
<name>A0ABW4J481_9ACTN</name>
<reference evidence="3" key="1">
    <citation type="journal article" date="2019" name="Int. J. Syst. Evol. Microbiol.">
        <title>The Global Catalogue of Microorganisms (GCM) 10K type strain sequencing project: providing services to taxonomists for standard genome sequencing and annotation.</title>
        <authorList>
            <consortium name="The Broad Institute Genomics Platform"/>
            <consortium name="The Broad Institute Genome Sequencing Center for Infectious Disease"/>
            <person name="Wu L."/>
            <person name="Ma J."/>
        </authorList>
    </citation>
    <scope>NUCLEOTIDE SEQUENCE [LARGE SCALE GENOMIC DNA]</scope>
    <source>
        <strain evidence="3">CGMCC 1.12470</strain>
    </source>
</reference>
<comment type="caution">
    <text evidence="2">The sequence shown here is derived from an EMBL/GenBank/DDBJ whole genome shotgun (WGS) entry which is preliminary data.</text>
</comment>
<keyword evidence="3" id="KW-1185">Reference proteome</keyword>
<feature type="non-terminal residue" evidence="2">
    <location>
        <position position="1"/>
    </location>
</feature>
<dbReference type="Proteomes" id="UP001597261">
    <property type="component" value="Unassembled WGS sequence"/>
</dbReference>
<organism evidence="2 3">
    <name type="scientific">Streptomyces caeni</name>
    <dbReference type="NCBI Taxonomy" id="2307231"/>
    <lineage>
        <taxon>Bacteria</taxon>
        <taxon>Bacillati</taxon>
        <taxon>Actinomycetota</taxon>
        <taxon>Actinomycetes</taxon>
        <taxon>Kitasatosporales</taxon>
        <taxon>Streptomycetaceae</taxon>
        <taxon>Streptomyces</taxon>
    </lineage>
</organism>
<feature type="region of interest" description="Disordered" evidence="1">
    <location>
        <begin position="148"/>
        <end position="167"/>
    </location>
</feature>